<keyword evidence="1" id="KW-0732">Signal</keyword>
<evidence type="ECO:0000256" key="1">
    <source>
        <dbReference type="SAM" id="SignalP"/>
    </source>
</evidence>
<dbReference type="AlphaFoldDB" id="A0A4U1CUU7"/>
<dbReference type="OrthoDB" id="5735516at2"/>
<dbReference type="InterPro" id="IPR046525">
    <property type="entry name" value="DUF6702"/>
</dbReference>
<organism evidence="2 3">
    <name type="scientific">Pedobacter polaris</name>
    <dbReference type="NCBI Taxonomy" id="2571273"/>
    <lineage>
        <taxon>Bacteria</taxon>
        <taxon>Pseudomonadati</taxon>
        <taxon>Bacteroidota</taxon>
        <taxon>Sphingobacteriia</taxon>
        <taxon>Sphingobacteriales</taxon>
        <taxon>Sphingobacteriaceae</taxon>
        <taxon>Pedobacter</taxon>
    </lineage>
</organism>
<keyword evidence="3" id="KW-1185">Reference proteome</keyword>
<sequence>MQAIYSKLLLVSLIFTCFLPATSVKESKHPLHVSTTEINFNSKEKSLEISCRIFTDDFENVLTKSYNVKTDLNKPSMQKAMDELIKKYLTAHLQYNVNGKTVNATYVGFEKDQEATNVYLEIGNITSLQKLSINNTILYDLFDDQMNILHVEKGGIRKSVRANYPSNALVVNF</sequence>
<gene>
    <name evidence="2" type="ORF">FA048_05310</name>
</gene>
<reference evidence="2 3" key="1">
    <citation type="submission" date="2019-04" db="EMBL/GenBank/DDBJ databases">
        <title>Pedobacter sp. RP-3-22 sp. nov., isolated from Arctic soil.</title>
        <authorList>
            <person name="Dahal R.H."/>
            <person name="Kim D.-U."/>
        </authorList>
    </citation>
    <scope>NUCLEOTIDE SEQUENCE [LARGE SCALE GENOMIC DNA]</scope>
    <source>
        <strain evidence="2 3">RP-3-22</strain>
    </source>
</reference>
<protein>
    <recommendedName>
        <fullName evidence="4">Peptidase E</fullName>
    </recommendedName>
</protein>
<feature type="signal peptide" evidence="1">
    <location>
        <begin position="1"/>
        <end position="23"/>
    </location>
</feature>
<accession>A0A4U1CUU7</accession>
<dbReference type="EMBL" id="SWBR01000001">
    <property type="protein sequence ID" value="TKC13037.1"/>
    <property type="molecule type" value="Genomic_DNA"/>
</dbReference>
<evidence type="ECO:0000313" key="2">
    <source>
        <dbReference type="EMBL" id="TKC13037.1"/>
    </source>
</evidence>
<dbReference type="Proteomes" id="UP000309488">
    <property type="component" value="Unassembled WGS sequence"/>
</dbReference>
<feature type="chain" id="PRO_5020823197" description="Peptidase E" evidence="1">
    <location>
        <begin position="24"/>
        <end position="173"/>
    </location>
</feature>
<comment type="caution">
    <text evidence="2">The sequence shown here is derived from an EMBL/GenBank/DDBJ whole genome shotgun (WGS) entry which is preliminary data.</text>
</comment>
<evidence type="ECO:0000313" key="3">
    <source>
        <dbReference type="Proteomes" id="UP000309488"/>
    </source>
</evidence>
<name>A0A4U1CUU7_9SPHI</name>
<evidence type="ECO:0008006" key="4">
    <source>
        <dbReference type="Google" id="ProtNLM"/>
    </source>
</evidence>
<proteinExistence type="predicted"/>
<dbReference type="RefSeq" id="WP_136839160.1">
    <property type="nucleotide sequence ID" value="NZ_SWBR01000001.1"/>
</dbReference>
<dbReference type="Pfam" id="PF20420">
    <property type="entry name" value="DUF6702"/>
    <property type="match status" value="1"/>
</dbReference>